<name>A0ACC2RFQ1_9FUNG</name>
<evidence type="ECO:0000313" key="1">
    <source>
        <dbReference type="EMBL" id="KAJ9048866.1"/>
    </source>
</evidence>
<accession>A0ACC2RFQ1</accession>
<sequence length="57" mass="6354">MVEEAPSKAVFSFKSTEGTALPFQFSNTPLTAFDAAKPINSRKRVSEEEHEKRPKGE</sequence>
<proteinExistence type="predicted"/>
<comment type="caution">
    <text evidence="1">The sequence shown here is derived from an EMBL/GenBank/DDBJ whole genome shotgun (WGS) entry which is preliminary data.</text>
</comment>
<protein>
    <submittedName>
        <fullName evidence="1">Uncharacterized protein</fullName>
    </submittedName>
</protein>
<evidence type="ECO:0000313" key="2">
    <source>
        <dbReference type="Proteomes" id="UP001165960"/>
    </source>
</evidence>
<organism evidence="1 2">
    <name type="scientific">Entomophthora muscae</name>
    <dbReference type="NCBI Taxonomy" id="34485"/>
    <lineage>
        <taxon>Eukaryota</taxon>
        <taxon>Fungi</taxon>
        <taxon>Fungi incertae sedis</taxon>
        <taxon>Zoopagomycota</taxon>
        <taxon>Entomophthoromycotina</taxon>
        <taxon>Entomophthoromycetes</taxon>
        <taxon>Entomophthorales</taxon>
        <taxon>Entomophthoraceae</taxon>
        <taxon>Entomophthora</taxon>
    </lineage>
</organism>
<dbReference type="Proteomes" id="UP001165960">
    <property type="component" value="Unassembled WGS sequence"/>
</dbReference>
<gene>
    <name evidence="1" type="ORF">DSO57_1030326</name>
</gene>
<keyword evidence="2" id="KW-1185">Reference proteome</keyword>
<dbReference type="EMBL" id="QTSX02007307">
    <property type="protein sequence ID" value="KAJ9048866.1"/>
    <property type="molecule type" value="Genomic_DNA"/>
</dbReference>
<reference evidence="1" key="1">
    <citation type="submission" date="2022-04" db="EMBL/GenBank/DDBJ databases">
        <title>Genome of the entomopathogenic fungus Entomophthora muscae.</title>
        <authorList>
            <person name="Elya C."/>
            <person name="Lovett B.R."/>
            <person name="Lee E."/>
            <person name="Macias A.M."/>
            <person name="Hajek A.E."/>
            <person name="De Bivort B.L."/>
            <person name="Kasson M.T."/>
            <person name="De Fine Licht H.H."/>
            <person name="Stajich J.E."/>
        </authorList>
    </citation>
    <scope>NUCLEOTIDE SEQUENCE</scope>
    <source>
        <strain evidence="1">Berkeley</strain>
    </source>
</reference>